<dbReference type="SUPFAM" id="SSF55785">
    <property type="entry name" value="PYP-like sensor domain (PAS domain)"/>
    <property type="match status" value="1"/>
</dbReference>
<comment type="caution">
    <text evidence="7">The sequence shown here is derived from an EMBL/GenBank/DDBJ whole genome shotgun (WGS) entry which is preliminary data.</text>
</comment>
<keyword evidence="8" id="KW-1185">Reference proteome</keyword>
<keyword evidence="4" id="KW-0675">Receptor</keyword>
<sequence length="202" mass="23153">MMNRSTEKLFGYKVYEALEQTVTYLLIYEEFQTSSEKILERVRPGHSWVGQFPFRKRSGVTFMALVNKRPLYEDGELIGIVTVASDATIFNKIKSENTRTYEEDPINGQNRTTKGLNLKKLQWNPPQHLSSFVSNIVLMFLFLEPNYTSKDILRKGGGQNRHTRDTSVDMDGNIADLEKPPKAHPMKHGFGFSLFKKTTSTP</sequence>
<keyword evidence="3" id="KW-0157">Chromophore</keyword>
<evidence type="ECO:0000259" key="6">
    <source>
        <dbReference type="PROSITE" id="PS50112"/>
    </source>
</evidence>
<evidence type="ECO:0000313" key="8">
    <source>
        <dbReference type="Proteomes" id="UP000235145"/>
    </source>
</evidence>
<evidence type="ECO:0000313" key="7">
    <source>
        <dbReference type="EMBL" id="KAJ0199295.1"/>
    </source>
</evidence>
<reference evidence="7 8" key="1">
    <citation type="journal article" date="2017" name="Nat. Commun.">
        <title>Genome assembly with in vitro proximity ligation data and whole-genome triplication in lettuce.</title>
        <authorList>
            <person name="Reyes-Chin-Wo S."/>
            <person name="Wang Z."/>
            <person name="Yang X."/>
            <person name="Kozik A."/>
            <person name="Arikit S."/>
            <person name="Song C."/>
            <person name="Xia L."/>
            <person name="Froenicke L."/>
            <person name="Lavelle D.O."/>
            <person name="Truco M.J."/>
            <person name="Xia R."/>
            <person name="Zhu S."/>
            <person name="Xu C."/>
            <person name="Xu H."/>
            <person name="Xu X."/>
            <person name="Cox K."/>
            <person name="Korf I."/>
            <person name="Meyers B.C."/>
            <person name="Michelmore R.W."/>
        </authorList>
    </citation>
    <scope>NUCLEOTIDE SEQUENCE [LARGE SCALE GENOMIC DNA]</scope>
    <source>
        <strain evidence="8">cv. Salinas</strain>
        <tissue evidence="7">Seedlings</tissue>
    </source>
</reference>
<protein>
    <recommendedName>
        <fullName evidence="6">PAS domain-containing protein</fullName>
    </recommendedName>
</protein>
<dbReference type="Proteomes" id="UP000235145">
    <property type="component" value="Unassembled WGS sequence"/>
</dbReference>
<proteinExistence type="predicted"/>
<name>A0A9R1V3Z6_LACSA</name>
<dbReference type="PROSITE" id="PS50112">
    <property type="entry name" value="PAS"/>
    <property type="match status" value="1"/>
</dbReference>
<accession>A0A9R1V3Z6</accession>
<gene>
    <name evidence="7" type="ORF">LSAT_V11C600339510</name>
</gene>
<keyword evidence="1" id="KW-0600">Photoreceptor protein</keyword>
<dbReference type="CDD" id="cd00130">
    <property type="entry name" value="PAS"/>
    <property type="match status" value="1"/>
</dbReference>
<evidence type="ECO:0000256" key="2">
    <source>
        <dbReference type="ARBA" id="ARBA00022606"/>
    </source>
</evidence>
<dbReference type="Pfam" id="PF13426">
    <property type="entry name" value="PAS_9"/>
    <property type="match status" value="1"/>
</dbReference>
<feature type="domain" description="PAS" evidence="6">
    <location>
        <begin position="1"/>
        <end position="46"/>
    </location>
</feature>
<evidence type="ECO:0000256" key="3">
    <source>
        <dbReference type="ARBA" id="ARBA00022991"/>
    </source>
</evidence>
<feature type="region of interest" description="Disordered" evidence="5">
    <location>
        <begin position="153"/>
        <end position="172"/>
    </location>
</feature>
<dbReference type="AlphaFoldDB" id="A0A9R1V3Z6"/>
<dbReference type="InterPro" id="IPR000014">
    <property type="entry name" value="PAS"/>
</dbReference>
<evidence type="ECO:0000256" key="5">
    <source>
        <dbReference type="SAM" id="MobiDB-lite"/>
    </source>
</evidence>
<evidence type="ECO:0000256" key="1">
    <source>
        <dbReference type="ARBA" id="ARBA00022543"/>
    </source>
</evidence>
<dbReference type="Gene3D" id="3.30.450.20">
    <property type="entry name" value="PAS domain"/>
    <property type="match status" value="1"/>
</dbReference>
<dbReference type="GO" id="GO:0009881">
    <property type="term" value="F:photoreceptor activity"/>
    <property type="evidence" value="ECO:0007669"/>
    <property type="project" value="UniProtKB-KW"/>
</dbReference>
<dbReference type="InterPro" id="IPR035965">
    <property type="entry name" value="PAS-like_dom_sf"/>
</dbReference>
<dbReference type="NCBIfam" id="TIGR00229">
    <property type="entry name" value="sensory_box"/>
    <property type="match status" value="1"/>
</dbReference>
<dbReference type="EMBL" id="NBSK02000006">
    <property type="protein sequence ID" value="KAJ0199295.1"/>
    <property type="molecule type" value="Genomic_DNA"/>
</dbReference>
<evidence type="ECO:0000256" key="4">
    <source>
        <dbReference type="ARBA" id="ARBA00023170"/>
    </source>
</evidence>
<keyword evidence="2" id="KW-0716">Sensory transduction</keyword>
<organism evidence="7 8">
    <name type="scientific">Lactuca sativa</name>
    <name type="common">Garden lettuce</name>
    <dbReference type="NCBI Taxonomy" id="4236"/>
    <lineage>
        <taxon>Eukaryota</taxon>
        <taxon>Viridiplantae</taxon>
        <taxon>Streptophyta</taxon>
        <taxon>Embryophyta</taxon>
        <taxon>Tracheophyta</taxon>
        <taxon>Spermatophyta</taxon>
        <taxon>Magnoliopsida</taxon>
        <taxon>eudicotyledons</taxon>
        <taxon>Gunneridae</taxon>
        <taxon>Pentapetalae</taxon>
        <taxon>asterids</taxon>
        <taxon>campanulids</taxon>
        <taxon>Asterales</taxon>
        <taxon>Asteraceae</taxon>
        <taxon>Cichorioideae</taxon>
        <taxon>Cichorieae</taxon>
        <taxon>Lactucinae</taxon>
        <taxon>Lactuca</taxon>
    </lineage>
</organism>